<gene>
    <name evidence="1" type="ORF">WKW82_23695</name>
</gene>
<proteinExistence type="predicted"/>
<comment type="caution">
    <text evidence="1">The sequence shown here is derived from an EMBL/GenBank/DDBJ whole genome shotgun (WGS) entry which is preliminary data.</text>
</comment>
<keyword evidence="2" id="KW-1185">Reference proteome</keyword>
<dbReference type="Proteomes" id="UP001385892">
    <property type="component" value="Unassembled WGS sequence"/>
</dbReference>
<dbReference type="EMBL" id="JBBKZT010000011">
    <property type="protein sequence ID" value="MEJ8849670.1"/>
    <property type="molecule type" value="Genomic_DNA"/>
</dbReference>
<organism evidence="1 2">
    <name type="scientific">Variovorax rhizosphaerae</name>
    <dbReference type="NCBI Taxonomy" id="1836200"/>
    <lineage>
        <taxon>Bacteria</taxon>
        <taxon>Pseudomonadati</taxon>
        <taxon>Pseudomonadota</taxon>
        <taxon>Betaproteobacteria</taxon>
        <taxon>Burkholderiales</taxon>
        <taxon>Comamonadaceae</taxon>
        <taxon>Variovorax</taxon>
    </lineage>
</organism>
<evidence type="ECO:0000313" key="1">
    <source>
        <dbReference type="EMBL" id="MEJ8849670.1"/>
    </source>
</evidence>
<dbReference type="RefSeq" id="WP_340344793.1">
    <property type="nucleotide sequence ID" value="NZ_JBBKZT010000011.1"/>
</dbReference>
<evidence type="ECO:0000313" key="2">
    <source>
        <dbReference type="Proteomes" id="UP001385892"/>
    </source>
</evidence>
<sequence>MTGCESSGMQAPGVALLNASTAPEAKSVSANAPFSARCNFARLHPIAADPAAMAIQFGLTPSDTVATSVLLRAAKEAVLEVKLSGTSATPPCAR</sequence>
<name>A0ABU8WQ51_9BURK</name>
<reference evidence="1 2" key="1">
    <citation type="submission" date="2024-03" db="EMBL/GenBank/DDBJ databases">
        <title>Novel species of the genus Variovorax.</title>
        <authorList>
            <person name="Liu Q."/>
            <person name="Xin Y.-H."/>
        </authorList>
    </citation>
    <scope>NUCLEOTIDE SEQUENCE [LARGE SCALE GENOMIC DNA]</scope>
    <source>
        <strain evidence="1 2">KACC 18900</strain>
    </source>
</reference>
<accession>A0ABU8WQ51</accession>
<protein>
    <submittedName>
        <fullName evidence="1">Uncharacterized protein</fullName>
    </submittedName>
</protein>